<dbReference type="InParanoid" id="A0A1W0VVM7"/>
<evidence type="ECO:0000313" key="1">
    <source>
        <dbReference type="EMBL" id="OQU86161.1"/>
    </source>
</evidence>
<proteinExistence type="predicted"/>
<dbReference type="Gramene" id="OQU86161">
    <property type="protein sequence ID" value="OQU86161"/>
    <property type="gene ID" value="SORBI_3003G035266"/>
</dbReference>
<evidence type="ECO:0000313" key="2">
    <source>
        <dbReference type="Proteomes" id="UP000000768"/>
    </source>
</evidence>
<organism evidence="1 2">
    <name type="scientific">Sorghum bicolor</name>
    <name type="common">Sorghum</name>
    <name type="synonym">Sorghum vulgare</name>
    <dbReference type="NCBI Taxonomy" id="4558"/>
    <lineage>
        <taxon>Eukaryota</taxon>
        <taxon>Viridiplantae</taxon>
        <taxon>Streptophyta</taxon>
        <taxon>Embryophyta</taxon>
        <taxon>Tracheophyta</taxon>
        <taxon>Spermatophyta</taxon>
        <taxon>Magnoliopsida</taxon>
        <taxon>Liliopsida</taxon>
        <taxon>Poales</taxon>
        <taxon>Poaceae</taxon>
        <taxon>PACMAD clade</taxon>
        <taxon>Panicoideae</taxon>
        <taxon>Andropogonodae</taxon>
        <taxon>Andropogoneae</taxon>
        <taxon>Sorghinae</taxon>
        <taxon>Sorghum</taxon>
    </lineage>
</organism>
<reference evidence="1 2" key="1">
    <citation type="journal article" date="2009" name="Nature">
        <title>The Sorghum bicolor genome and the diversification of grasses.</title>
        <authorList>
            <person name="Paterson A.H."/>
            <person name="Bowers J.E."/>
            <person name="Bruggmann R."/>
            <person name="Dubchak I."/>
            <person name="Grimwood J."/>
            <person name="Gundlach H."/>
            <person name="Haberer G."/>
            <person name="Hellsten U."/>
            <person name="Mitros T."/>
            <person name="Poliakov A."/>
            <person name="Schmutz J."/>
            <person name="Spannagl M."/>
            <person name="Tang H."/>
            <person name="Wang X."/>
            <person name="Wicker T."/>
            <person name="Bharti A.K."/>
            <person name="Chapman J."/>
            <person name="Feltus F.A."/>
            <person name="Gowik U."/>
            <person name="Grigoriev I.V."/>
            <person name="Lyons E."/>
            <person name="Maher C.A."/>
            <person name="Martis M."/>
            <person name="Narechania A."/>
            <person name="Otillar R.P."/>
            <person name="Penning B.W."/>
            <person name="Salamov A.A."/>
            <person name="Wang Y."/>
            <person name="Zhang L."/>
            <person name="Carpita N.C."/>
            <person name="Freeling M."/>
            <person name="Gingle A.R."/>
            <person name="Hash C.T."/>
            <person name="Keller B."/>
            <person name="Klein P."/>
            <person name="Kresovich S."/>
            <person name="McCann M.C."/>
            <person name="Ming R."/>
            <person name="Peterson D.G."/>
            <person name="Mehboob-ur-Rahman"/>
            <person name="Ware D."/>
            <person name="Westhoff P."/>
            <person name="Mayer K.F."/>
            <person name="Messing J."/>
            <person name="Rokhsar D.S."/>
        </authorList>
    </citation>
    <scope>NUCLEOTIDE SEQUENCE [LARGE SCALE GENOMIC DNA]</scope>
    <source>
        <strain evidence="2">cv. BTx623</strain>
    </source>
</reference>
<reference evidence="2" key="2">
    <citation type="journal article" date="2018" name="Plant J.">
        <title>The Sorghum bicolor reference genome: improved assembly, gene annotations, a transcriptome atlas, and signatures of genome organization.</title>
        <authorList>
            <person name="McCormick R.F."/>
            <person name="Truong S.K."/>
            <person name="Sreedasyam A."/>
            <person name="Jenkins J."/>
            <person name="Shu S."/>
            <person name="Sims D."/>
            <person name="Kennedy M."/>
            <person name="Amirebrahimi M."/>
            <person name="Weers B.D."/>
            <person name="McKinley B."/>
            <person name="Mattison A."/>
            <person name="Morishige D.T."/>
            <person name="Grimwood J."/>
            <person name="Schmutz J."/>
            <person name="Mullet J.E."/>
        </authorList>
    </citation>
    <scope>NUCLEOTIDE SEQUENCE [LARGE SCALE GENOMIC DNA]</scope>
    <source>
        <strain evidence="2">cv. BTx623</strain>
    </source>
</reference>
<dbReference type="AlphaFoldDB" id="A0A1W0VVM7"/>
<sequence>MRRRGINMPAWLHHRSMGDRARPAAEATTTTTTGGGARRCVVHARPDESLLDASSAAACRVLSLAFCQSPKPIAPGLLSGWLALTYSPLDQHHLRPCACICCCLASSDRCLRPWWVSAPDRRWATGLETRAAARGPTSTTRLQLFHAWMGRWGWADEHDDKTDASMQSDYVRTT</sequence>
<gene>
    <name evidence="1" type="ORF">SORBI_3003G035266</name>
</gene>
<protein>
    <submittedName>
        <fullName evidence="1">Uncharacterized protein</fullName>
    </submittedName>
</protein>
<name>A0A1W0VVM7_SORBI</name>
<dbReference type="Proteomes" id="UP000000768">
    <property type="component" value="Chromosome 3"/>
</dbReference>
<keyword evidence="2" id="KW-1185">Reference proteome</keyword>
<accession>A0A1W0VVM7</accession>
<dbReference type="EMBL" id="CM000762">
    <property type="protein sequence ID" value="OQU86161.1"/>
    <property type="molecule type" value="Genomic_DNA"/>
</dbReference>